<comment type="subcellular location">
    <subcellularLocation>
        <location evidence="1">Cell envelope</location>
    </subcellularLocation>
</comment>
<dbReference type="Pfam" id="PF25967">
    <property type="entry name" value="RND-MFP_C"/>
    <property type="match status" value="1"/>
</dbReference>
<evidence type="ECO:0000256" key="1">
    <source>
        <dbReference type="ARBA" id="ARBA00004196"/>
    </source>
</evidence>
<dbReference type="InterPro" id="IPR050465">
    <property type="entry name" value="UPF0194_transport"/>
</dbReference>
<evidence type="ECO:0000313" key="5">
    <source>
        <dbReference type="EMBL" id="ABW32646.1"/>
    </source>
</evidence>
<dbReference type="InterPro" id="IPR058627">
    <property type="entry name" value="MdtA-like_C"/>
</dbReference>
<dbReference type="HOGENOM" id="CLU_018816_14_5_3"/>
<dbReference type="Proteomes" id="UP000000268">
    <property type="component" value="Plasmid pREB4"/>
</dbReference>
<name>A8ZNR0_ACAM1</name>
<sequence>MGVATLVALAFRPTPIAVDLGQVQRGPLQVTVDAEGKTRVRNRFTIAAPVAGRLARIDLDPGDPVQSGAVVARIDPLPLTTKVKEAQARLQELRAQLAGVETQRPKSAALAQAQAQIRVAIAAKQQAEARLADAKAALAQATRDRKRAQDLEVAGAQTRKVREDAELAATQRQQELEVAQKQVQGAISTVAAAQKAFSVLKAEQQDPDYLLEVYRAQISSTESTLVNLADEARRTVVRAPVGGKVFRVLQESARFIPAGEPLLELGDARQLELVIDVLSTDAVKVKPGAFIQVDHWGGPHTLQAQVRYVEPSAFTEVSALGVEEQRVNIIADFIPPPRSLGDGYRVEARIVVWEDKDALKVPVSALFRCENQKWCAFVAEQGKAQRRQVIISQRSQREAAVKKGLEVGEKVILHPTEQIKANQRIHSRS</sequence>
<keyword evidence="5" id="KW-0614">Plasmid</keyword>
<keyword evidence="2 3" id="KW-0175">Coiled coil</keyword>
<keyword evidence="6" id="KW-1185">Reference proteome</keyword>
<dbReference type="AlphaFoldDB" id="A8ZNR0"/>
<organism evidence="5 6">
    <name type="scientific">Acaryochloris marina (strain MBIC 11017)</name>
    <dbReference type="NCBI Taxonomy" id="329726"/>
    <lineage>
        <taxon>Bacteria</taxon>
        <taxon>Bacillati</taxon>
        <taxon>Cyanobacteriota</taxon>
        <taxon>Cyanophyceae</taxon>
        <taxon>Acaryochloridales</taxon>
        <taxon>Acaryochloridaceae</taxon>
        <taxon>Acaryochloris</taxon>
    </lineage>
</organism>
<geneLocation type="plasmid" evidence="5 6">
    <name>pREB4</name>
</geneLocation>
<accession>A8ZNR0</accession>
<protein>
    <submittedName>
        <fullName evidence="5">Efflux transporter, RND family, MFP subunit</fullName>
    </submittedName>
</protein>
<evidence type="ECO:0000313" key="6">
    <source>
        <dbReference type="Proteomes" id="UP000000268"/>
    </source>
</evidence>
<feature type="coiled-coil region" evidence="3">
    <location>
        <begin position="83"/>
        <end position="182"/>
    </location>
</feature>
<dbReference type="PANTHER" id="PTHR32347:SF29">
    <property type="entry name" value="UPF0194 MEMBRANE PROTEIN YBHG"/>
    <property type="match status" value="1"/>
</dbReference>
<dbReference type="PANTHER" id="PTHR32347">
    <property type="entry name" value="EFFLUX SYSTEM COMPONENT YKNX-RELATED"/>
    <property type="match status" value="1"/>
</dbReference>
<reference evidence="5 6" key="1">
    <citation type="journal article" date="2008" name="Proc. Natl. Acad. Sci. U.S.A.">
        <title>Niche adaptation and genome expansion in the chlorophyll d-producing cyanobacterium Acaryochloris marina.</title>
        <authorList>
            <person name="Swingley W.D."/>
            <person name="Chen M."/>
            <person name="Cheung P.C."/>
            <person name="Conrad A.L."/>
            <person name="Dejesa L.C."/>
            <person name="Hao J."/>
            <person name="Honchak B.M."/>
            <person name="Karbach L.E."/>
            <person name="Kurdoglu A."/>
            <person name="Lahiri S."/>
            <person name="Mastrian S.D."/>
            <person name="Miyashita H."/>
            <person name="Page L."/>
            <person name="Ramakrishna P."/>
            <person name="Satoh S."/>
            <person name="Sattley W.M."/>
            <person name="Shimada Y."/>
            <person name="Taylor H.L."/>
            <person name="Tomo T."/>
            <person name="Tsuchiya T."/>
            <person name="Wang Z.T."/>
            <person name="Raymond J."/>
            <person name="Mimuro M."/>
            <person name="Blankenship R.E."/>
            <person name="Touchman J.W."/>
        </authorList>
    </citation>
    <scope>NUCLEOTIDE SEQUENCE [LARGE SCALE GENOMIC DNA]</scope>
    <source>
        <strain evidence="6">MBIC 11017</strain>
        <plasmid evidence="6">Plasmid pREB4</plasmid>
    </source>
</reference>
<evidence type="ECO:0000256" key="2">
    <source>
        <dbReference type="ARBA" id="ARBA00023054"/>
    </source>
</evidence>
<evidence type="ECO:0000259" key="4">
    <source>
        <dbReference type="Pfam" id="PF25967"/>
    </source>
</evidence>
<dbReference type="Gene3D" id="2.40.50.100">
    <property type="match status" value="1"/>
</dbReference>
<feature type="domain" description="Multidrug resistance protein MdtA-like C-terminal permuted SH3" evidence="4">
    <location>
        <begin position="357"/>
        <end position="413"/>
    </location>
</feature>
<dbReference type="Gene3D" id="2.40.420.20">
    <property type="match status" value="1"/>
</dbReference>
<evidence type="ECO:0000256" key="3">
    <source>
        <dbReference type="SAM" id="Coils"/>
    </source>
</evidence>
<dbReference type="GO" id="GO:0030313">
    <property type="term" value="C:cell envelope"/>
    <property type="evidence" value="ECO:0007669"/>
    <property type="project" value="UniProtKB-SubCell"/>
</dbReference>
<dbReference type="KEGG" id="amr:AM1_D0151"/>
<dbReference type="EMBL" id="CP000841">
    <property type="protein sequence ID" value="ABW32646.1"/>
    <property type="molecule type" value="Genomic_DNA"/>
</dbReference>
<dbReference type="SUPFAM" id="SSF111369">
    <property type="entry name" value="HlyD-like secretion proteins"/>
    <property type="match status" value="1"/>
</dbReference>
<gene>
    <name evidence="5" type="ordered locus">AM1_D0151</name>
</gene>
<proteinExistence type="predicted"/>